<dbReference type="Pfam" id="PF00069">
    <property type="entry name" value="Pkinase"/>
    <property type="match status" value="1"/>
</dbReference>
<proteinExistence type="predicted"/>
<reference evidence="3" key="1">
    <citation type="submission" date="2021-01" db="EMBL/GenBank/DDBJ databases">
        <authorList>
            <person name="Corre E."/>
            <person name="Pelletier E."/>
            <person name="Niang G."/>
            <person name="Scheremetjew M."/>
            <person name="Finn R."/>
            <person name="Kale V."/>
            <person name="Holt S."/>
            <person name="Cochrane G."/>
            <person name="Meng A."/>
            <person name="Brown T."/>
            <person name="Cohen L."/>
        </authorList>
    </citation>
    <scope>NUCLEOTIDE SEQUENCE</scope>
    <source>
        <strain evidence="3">CCMP3105</strain>
    </source>
</reference>
<dbReference type="SUPFAM" id="SSF56112">
    <property type="entry name" value="Protein kinase-like (PK-like)"/>
    <property type="match status" value="1"/>
</dbReference>
<dbReference type="InterPro" id="IPR000719">
    <property type="entry name" value="Prot_kinase_dom"/>
</dbReference>
<dbReference type="SMART" id="SM00220">
    <property type="entry name" value="S_TKc"/>
    <property type="match status" value="1"/>
</dbReference>
<name>A0A7S4VLA4_9DINO</name>
<feature type="domain" description="Protein kinase" evidence="2">
    <location>
        <begin position="24"/>
        <end position="306"/>
    </location>
</feature>
<accession>A0A7S4VLA4</accession>
<dbReference type="InterPro" id="IPR050235">
    <property type="entry name" value="CK1_Ser-Thr_kinase"/>
</dbReference>
<sequence length="341" mass="37517">MVRSGAKPAKVLLDGEYLDKSPGYRIDVEIARGNTGAAVYRAERAGFEDVAVKYPVTHSELGALKAIRSRSPDCPGVLQMTSSGTYNGGLYVVMPMLGPCLSKLFERLLDMPPADRWTVVSTVGRMLLRSLEGIHRCGIVHCDVQPNNILVGKVNDARAKKNAPFRPFFIDFGCARSFPGGLPMDGRWGSLDFNSIRSAGGGERDPHDDLESLGWVLCHAFAGELPWFPFTVHAWEVGMWKGEAVDAACREVQQAKLQVRCRGWSSFGPSWAHLEDIPEQLSEYLRTCWTCPRGRAPDYAVLAELLGAPAGRDAEDMEEADLAFFNEEVVPLLDLADLSLM</sequence>
<dbReference type="Gene3D" id="1.10.510.10">
    <property type="entry name" value="Transferase(Phosphotransferase) domain 1"/>
    <property type="match status" value="1"/>
</dbReference>
<gene>
    <name evidence="3" type="ORF">AMON00008_LOCUS30927</name>
</gene>
<organism evidence="3">
    <name type="scientific">Alexandrium monilatum</name>
    <dbReference type="NCBI Taxonomy" id="311494"/>
    <lineage>
        <taxon>Eukaryota</taxon>
        <taxon>Sar</taxon>
        <taxon>Alveolata</taxon>
        <taxon>Dinophyceae</taxon>
        <taxon>Gonyaulacales</taxon>
        <taxon>Pyrocystaceae</taxon>
        <taxon>Alexandrium</taxon>
    </lineage>
</organism>
<dbReference type="GO" id="GO:0004672">
    <property type="term" value="F:protein kinase activity"/>
    <property type="evidence" value="ECO:0007669"/>
    <property type="project" value="InterPro"/>
</dbReference>
<evidence type="ECO:0000259" key="2">
    <source>
        <dbReference type="PROSITE" id="PS50011"/>
    </source>
</evidence>
<dbReference type="PROSITE" id="PS50011">
    <property type="entry name" value="PROTEIN_KINASE_DOM"/>
    <property type="match status" value="1"/>
</dbReference>
<evidence type="ECO:0000313" key="3">
    <source>
        <dbReference type="EMBL" id="CAE4605000.1"/>
    </source>
</evidence>
<dbReference type="PANTHER" id="PTHR11909">
    <property type="entry name" value="CASEIN KINASE-RELATED"/>
    <property type="match status" value="1"/>
</dbReference>
<dbReference type="EMBL" id="HBNR01044447">
    <property type="protein sequence ID" value="CAE4605000.1"/>
    <property type="molecule type" value="Transcribed_RNA"/>
</dbReference>
<dbReference type="AlphaFoldDB" id="A0A7S4VLA4"/>
<protein>
    <recommendedName>
        <fullName evidence="1">Casein kinase I</fullName>
    </recommendedName>
</protein>
<dbReference type="InterPro" id="IPR011009">
    <property type="entry name" value="Kinase-like_dom_sf"/>
</dbReference>
<evidence type="ECO:0000256" key="1">
    <source>
        <dbReference type="ARBA" id="ARBA00023860"/>
    </source>
</evidence>
<dbReference type="GO" id="GO:0005524">
    <property type="term" value="F:ATP binding"/>
    <property type="evidence" value="ECO:0007669"/>
    <property type="project" value="InterPro"/>
</dbReference>